<feature type="region of interest" description="Disordered" evidence="2">
    <location>
        <begin position="384"/>
        <end position="412"/>
    </location>
</feature>
<dbReference type="InterPro" id="IPR000477">
    <property type="entry name" value="RT_dom"/>
</dbReference>
<dbReference type="SUPFAM" id="SSF47923">
    <property type="entry name" value="Ypt/Rab-GAP domain of gyp1p"/>
    <property type="match status" value="2"/>
</dbReference>
<dbReference type="PANTHER" id="PTHR22957:SF26">
    <property type="entry name" value="LD44506P"/>
    <property type="match status" value="1"/>
</dbReference>
<evidence type="ECO:0000259" key="4">
    <source>
        <dbReference type="PROSITE" id="PS50878"/>
    </source>
</evidence>
<feature type="domain" description="Rab-GAP TBC" evidence="3">
    <location>
        <begin position="550"/>
        <end position="776"/>
    </location>
</feature>
<evidence type="ECO:0000256" key="1">
    <source>
        <dbReference type="ARBA" id="ARBA00022468"/>
    </source>
</evidence>
<dbReference type="Pfam" id="PF00078">
    <property type="entry name" value="RVT_1"/>
    <property type="match status" value="1"/>
</dbReference>
<dbReference type="InterPro" id="IPR036397">
    <property type="entry name" value="RNaseH_sf"/>
</dbReference>
<feature type="compositionally biased region" description="Polar residues" evidence="2">
    <location>
        <begin position="475"/>
        <end position="491"/>
    </location>
</feature>
<organism evidence="5 6">
    <name type="scientific">Dryococelus australis</name>
    <dbReference type="NCBI Taxonomy" id="614101"/>
    <lineage>
        <taxon>Eukaryota</taxon>
        <taxon>Metazoa</taxon>
        <taxon>Ecdysozoa</taxon>
        <taxon>Arthropoda</taxon>
        <taxon>Hexapoda</taxon>
        <taxon>Insecta</taxon>
        <taxon>Pterygota</taxon>
        <taxon>Neoptera</taxon>
        <taxon>Polyneoptera</taxon>
        <taxon>Phasmatodea</taxon>
        <taxon>Verophasmatodea</taxon>
        <taxon>Anareolatae</taxon>
        <taxon>Phasmatidae</taxon>
        <taxon>Eurycanthinae</taxon>
        <taxon>Dryococelus</taxon>
    </lineage>
</organism>
<dbReference type="SMART" id="SM00164">
    <property type="entry name" value="TBC"/>
    <property type="match status" value="1"/>
</dbReference>
<protein>
    <recommendedName>
        <fullName evidence="7">TBC1 domain family member 22B</fullName>
    </recommendedName>
</protein>
<reference evidence="5 6" key="1">
    <citation type="submission" date="2023-02" db="EMBL/GenBank/DDBJ databases">
        <title>LHISI_Scaffold_Assembly.</title>
        <authorList>
            <person name="Stuart O.P."/>
            <person name="Cleave R."/>
            <person name="Magrath M.J.L."/>
            <person name="Mikheyev A.S."/>
        </authorList>
    </citation>
    <scope>NUCLEOTIDE SEQUENCE [LARGE SCALE GENOMIC DNA]</scope>
    <source>
        <strain evidence="5">Daus_M_001</strain>
        <tissue evidence="5">Leg muscle</tissue>
    </source>
</reference>
<keyword evidence="6" id="KW-1185">Reference proteome</keyword>
<feature type="region of interest" description="Disordered" evidence="2">
    <location>
        <begin position="475"/>
        <end position="497"/>
    </location>
</feature>
<evidence type="ECO:0000313" key="6">
    <source>
        <dbReference type="Proteomes" id="UP001159363"/>
    </source>
</evidence>
<dbReference type="InterPro" id="IPR000195">
    <property type="entry name" value="Rab-GAP-TBC_dom"/>
</dbReference>
<evidence type="ECO:0008006" key="7">
    <source>
        <dbReference type="Google" id="ProtNLM"/>
    </source>
</evidence>
<comment type="caution">
    <text evidence="5">The sequence shown here is derived from an EMBL/GenBank/DDBJ whole genome shotgun (WGS) entry which is preliminary data.</text>
</comment>
<sequence length="1089" mass="125994">MERLVVQYVVRGMNNRNCLEESQHGFRRGYSCETQLAGLLEDLVQVVDEGKQASTCFIAFEKAFDKVPFGILMRKVEALIPDRRVVEWIGDFLRGRRQRVKVGEAKSEEEEVTSGVPQGSVLGALLFTIMINDMCLVIRGKIRLFVDCVVYTEEGLVGEGGAEICRRTLTRYDYGSEVRKKVISRNIYKWEGQEMEEAAEYKYLGIVLQGDLRWKKQVERVFAKGRRTLGTMVWPMLEYAATVWDPYMEVEVRELEKVQRSSTKWVKGKWRRQGQEEDDEEGNCNPSVMMKVMGMYSVVNEEGGWGGLHYKQSTGVFRGRGNKSEKLQRVWRRTEWDRQSMLVRSVGEWNVLREELVSVRRFGKFRNEVEKELDPKVSFWKKNVRAVPGRPSPTKDSKTSRQRGTGSSTSYQDFQESVSDAWDMGDDEFCVVSDVSVKISKKLAHSAALSVINSHRHTSGEDGVSKKTEAMQRLATQKTSPPSATELNIPSSPLYRQYPGKPHLMKGQKLHKEKTKEGTVIEMNKLERFLPLFDMPLLNLDELKDLSWSGVPGKVRAITWRLLSGYLPANTERRAQVLEQKRQDYWNLVKQYYDTDRDEAYQDTYRQIHIDIPRMSPLIALFQQKIVQEMFERILYIWAIRHPASGYVQGMNDLVTPFYVVFLQEVVSEEADLDNCDMSLLTKEQRDVIEADSFWCLSKFLEEIQDNYIFAQLGIQQKVNQLKELIQRIDAPLHRHIQGHDVDYLQFSFRWMNNLLTRELPLRCTIRLWDTYLAESDGFASFQLYVCAAFLLFWRRKLLLERDFQGLMLLLQNLPTQNWGDSEISMLVAEAYRLKFTFADAPNHLQIEGARIAWPACSPVLTPLDYFLWDYMKGFIYEIPVESEEDLLVRIMAPVDLGLPGRDAIITSDRAIAWVWEPRIRDSPSTRHEKQTVLSLGCKNFTLTEMEDNESDTVSVEGTPCLSDADSLEQEHVGGENVRLEIVALQDKVKEVVMGQSSHVAKTEELCDCFDRLEWMRFPVPRKIRRKHCYVTNKCTQHTEAEYVAAKRNFELKSNEIGGKLNELNERLIAINSRERKRDTIPLSEISES</sequence>
<accession>A0ABQ9HG97</accession>
<dbReference type="InterPro" id="IPR035969">
    <property type="entry name" value="Rab-GAP_TBC_sf"/>
</dbReference>
<feature type="domain" description="Reverse transcriptase" evidence="4">
    <location>
        <begin position="1"/>
        <end position="208"/>
    </location>
</feature>
<dbReference type="Gene3D" id="1.10.8.270">
    <property type="entry name" value="putative rabgap domain of human tbc1 domain family member 14 like domains"/>
    <property type="match status" value="1"/>
</dbReference>
<dbReference type="Proteomes" id="UP001159363">
    <property type="component" value="Chromosome 4"/>
</dbReference>
<gene>
    <name evidence="5" type="ORF">PR048_014897</name>
</gene>
<evidence type="ECO:0000259" key="3">
    <source>
        <dbReference type="PROSITE" id="PS50086"/>
    </source>
</evidence>
<dbReference type="PANTHER" id="PTHR22957">
    <property type="entry name" value="TBC1 DOMAIN FAMILY MEMBER GTPASE-ACTIVATING PROTEIN"/>
    <property type="match status" value="1"/>
</dbReference>
<proteinExistence type="predicted"/>
<evidence type="ECO:0000256" key="2">
    <source>
        <dbReference type="SAM" id="MobiDB-lite"/>
    </source>
</evidence>
<keyword evidence="1" id="KW-0343">GTPase activation</keyword>
<dbReference type="Pfam" id="PF00566">
    <property type="entry name" value="RabGAP-TBC"/>
    <property type="match status" value="1"/>
</dbReference>
<dbReference type="Gene3D" id="3.30.420.10">
    <property type="entry name" value="Ribonuclease H-like superfamily/Ribonuclease H"/>
    <property type="match status" value="1"/>
</dbReference>
<evidence type="ECO:0000313" key="5">
    <source>
        <dbReference type="EMBL" id="KAJ8883058.1"/>
    </source>
</evidence>
<dbReference type="Gene3D" id="1.10.472.80">
    <property type="entry name" value="Ypt/Rab-GAP domain of gyp1p, domain 3"/>
    <property type="match status" value="1"/>
</dbReference>
<dbReference type="PROSITE" id="PS50086">
    <property type="entry name" value="TBC_RABGAP"/>
    <property type="match status" value="1"/>
</dbReference>
<name>A0ABQ9HG97_9NEOP</name>
<dbReference type="PROSITE" id="PS50878">
    <property type="entry name" value="RT_POL"/>
    <property type="match status" value="1"/>
</dbReference>
<dbReference type="EMBL" id="JARBHB010000005">
    <property type="protein sequence ID" value="KAJ8883058.1"/>
    <property type="molecule type" value="Genomic_DNA"/>
</dbReference>